<reference evidence="4" key="1">
    <citation type="submission" date="2018-08" db="EMBL/GenBank/DDBJ databases">
        <authorList>
            <person name="Rossello M."/>
        </authorList>
    </citation>
    <scope>NUCLEOTIDE SEQUENCE [LARGE SCALE GENOMIC DNA]</scope>
    <source>
        <strain evidence="4">cv. Chinese Spring</strain>
    </source>
</reference>
<accession>A0A3B6TWZ9</accession>
<evidence type="ECO:0000259" key="3">
    <source>
        <dbReference type="PROSITE" id="PS50097"/>
    </source>
</evidence>
<dbReference type="Proteomes" id="UP000019116">
    <property type="component" value="Chromosome 7D"/>
</dbReference>
<reference evidence="4" key="2">
    <citation type="submission" date="2018-10" db="UniProtKB">
        <authorList>
            <consortium name="EnsemblPlants"/>
        </authorList>
    </citation>
    <scope>IDENTIFICATION</scope>
</reference>
<proteinExistence type="inferred from homology"/>
<dbReference type="Pfam" id="PF22486">
    <property type="entry name" value="MATH_2"/>
    <property type="match status" value="1"/>
</dbReference>
<sequence>MENACTSLNQVARSARLLNIDGFSLTAGMGGDYCLKSIWTVDGYELEVLNYPGTTWVALKLVFLSEARTQWGVRASMACQLVDLSRELEPYHEYGVSETFHHPQDFGALVFMDRNKIPSGYIKDDMLTLRCAIMVLRELPVPTIPAEEVVAPPSTNLHQHLGELLQSEMGADVTFLACDESFAAHRYILAARSPVFKARFFGDMKDKCSARVEIKDMEAAAFSAMLHFIYTDTVPDLDRPLEEVTTMAQHLLVAADMYGLERLKLICEIKLSGGITVDAAATTLALAEQHSCLKLKAKCLEFIVSTPAVLEACWRQMGISTLKKAALWSSPSFSSLPIYSTG</sequence>
<evidence type="ECO:0000313" key="5">
    <source>
        <dbReference type="Proteomes" id="UP000019116"/>
    </source>
</evidence>
<dbReference type="SMART" id="SM00225">
    <property type="entry name" value="BTB"/>
    <property type="match status" value="1"/>
</dbReference>
<dbReference type="GO" id="GO:0016567">
    <property type="term" value="P:protein ubiquitination"/>
    <property type="evidence" value="ECO:0007669"/>
    <property type="project" value="InterPro"/>
</dbReference>
<dbReference type="Pfam" id="PF24570">
    <property type="entry name" value="BACK_BPM_SPOP"/>
    <property type="match status" value="1"/>
</dbReference>
<dbReference type="AlphaFoldDB" id="A0A3B6TWZ9"/>
<dbReference type="Pfam" id="PF00651">
    <property type="entry name" value="BTB"/>
    <property type="match status" value="1"/>
</dbReference>
<dbReference type="PROSITE" id="PS50097">
    <property type="entry name" value="BTB"/>
    <property type="match status" value="1"/>
</dbReference>
<protein>
    <recommendedName>
        <fullName evidence="3">BTB domain-containing protein</fullName>
    </recommendedName>
</protein>
<dbReference type="PANTHER" id="PTHR26379">
    <property type="entry name" value="BTB/POZ AND MATH DOMAIN-CONTAINING PROTEIN 1"/>
    <property type="match status" value="1"/>
</dbReference>
<dbReference type="PANTHER" id="PTHR26379:SF507">
    <property type="entry name" value="BTB DOMAIN-CONTAINING PROTEIN"/>
    <property type="match status" value="1"/>
</dbReference>
<feature type="domain" description="BTB" evidence="3">
    <location>
        <begin position="171"/>
        <end position="234"/>
    </location>
</feature>
<name>A0A3B6TWZ9_WHEAT</name>
<dbReference type="SMR" id="A0A3B6TWZ9"/>
<dbReference type="Gramene" id="TraesCLE_scaffold_079570_01G000100.1">
    <property type="protein sequence ID" value="TraesCLE_scaffold_079570_01G000100.1"/>
    <property type="gene ID" value="TraesCLE_scaffold_079570_01G000100"/>
</dbReference>
<dbReference type="Gramene" id="TraesCS7D03G1090500.1">
    <property type="protein sequence ID" value="TraesCS7D03G1090500.1.CDS"/>
    <property type="gene ID" value="TraesCS7D03G1090500"/>
</dbReference>
<dbReference type="InterPro" id="IPR011333">
    <property type="entry name" value="SKP1/BTB/POZ_sf"/>
</dbReference>
<dbReference type="Gene3D" id="6.10.250.3030">
    <property type="match status" value="1"/>
</dbReference>
<dbReference type="STRING" id="4565.A0A3B6TWZ9"/>
<comment type="similarity">
    <text evidence="2">Belongs to the Tdpoz family.</text>
</comment>
<dbReference type="InterPro" id="IPR000210">
    <property type="entry name" value="BTB/POZ_dom"/>
</dbReference>
<dbReference type="InterPro" id="IPR002083">
    <property type="entry name" value="MATH/TRAF_dom"/>
</dbReference>
<dbReference type="InterPro" id="IPR056423">
    <property type="entry name" value="BACK_BPM_SPOP"/>
</dbReference>
<dbReference type="Gramene" id="TraesCS7D02G459600.1">
    <property type="protein sequence ID" value="TraesCS7D02G459600.1"/>
    <property type="gene ID" value="TraesCS7D02G459600"/>
</dbReference>
<dbReference type="InterPro" id="IPR008974">
    <property type="entry name" value="TRAF-like"/>
</dbReference>
<dbReference type="InterPro" id="IPR045005">
    <property type="entry name" value="BPM1-6"/>
</dbReference>
<dbReference type="Gramene" id="TraesROB_scaffold_096144_01G000500.1">
    <property type="protein sequence ID" value="TraesROB_scaffold_096144_01G000500.1"/>
    <property type="gene ID" value="TraesROB_scaffold_096144_01G000500"/>
</dbReference>
<evidence type="ECO:0000256" key="1">
    <source>
        <dbReference type="ARBA" id="ARBA00004906"/>
    </source>
</evidence>
<dbReference type="Gramene" id="TraesWEE_scaffold_033959_01G000500.1">
    <property type="protein sequence ID" value="TraesWEE_scaffold_033959_01G000500.1"/>
    <property type="gene ID" value="TraesWEE_scaffold_033959_01G000500"/>
</dbReference>
<keyword evidence="5" id="KW-1185">Reference proteome</keyword>
<dbReference type="OrthoDB" id="6359816at2759"/>
<dbReference type="Gene3D" id="3.30.710.10">
    <property type="entry name" value="Potassium Channel Kv1.1, Chain A"/>
    <property type="match status" value="1"/>
</dbReference>
<comment type="pathway">
    <text evidence="1">Protein modification; protein ubiquitination.</text>
</comment>
<evidence type="ECO:0000256" key="2">
    <source>
        <dbReference type="ARBA" id="ARBA00010846"/>
    </source>
</evidence>
<dbReference type="Gramene" id="TraesCAD_scaffold_110823_01G000100.1">
    <property type="protein sequence ID" value="TraesCAD_scaffold_110823_01G000100.1"/>
    <property type="gene ID" value="TraesCAD_scaffold_110823_01G000100"/>
</dbReference>
<dbReference type="SUPFAM" id="SSF54695">
    <property type="entry name" value="POZ domain"/>
    <property type="match status" value="1"/>
</dbReference>
<evidence type="ECO:0000313" key="4">
    <source>
        <dbReference type="EnsemblPlants" id="TraesCS7D02G459600.1"/>
    </source>
</evidence>
<dbReference type="EnsemblPlants" id="TraesCS7D02G459600.1">
    <property type="protein sequence ID" value="TraesCS7D02G459600.1"/>
    <property type="gene ID" value="TraesCS7D02G459600"/>
</dbReference>
<dbReference type="OMA" id="YECEVRI"/>
<dbReference type="CDD" id="cd18280">
    <property type="entry name" value="BTB_POZ_BPM_plant"/>
    <property type="match status" value="1"/>
</dbReference>
<dbReference type="SUPFAM" id="SSF49599">
    <property type="entry name" value="TRAF domain-like"/>
    <property type="match status" value="1"/>
</dbReference>
<dbReference type="Gene3D" id="2.60.210.10">
    <property type="entry name" value="Apoptosis, Tumor Necrosis Factor Receptor Associated Protein 2, Chain A"/>
    <property type="match status" value="1"/>
</dbReference>
<organism evidence="4">
    <name type="scientific">Triticum aestivum</name>
    <name type="common">Wheat</name>
    <dbReference type="NCBI Taxonomy" id="4565"/>
    <lineage>
        <taxon>Eukaryota</taxon>
        <taxon>Viridiplantae</taxon>
        <taxon>Streptophyta</taxon>
        <taxon>Embryophyta</taxon>
        <taxon>Tracheophyta</taxon>
        <taxon>Spermatophyta</taxon>
        <taxon>Magnoliopsida</taxon>
        <taxon>Liliopsida</taxon>
        <taxon>Poales</taxon>
        <taxon>Poaceae</taxon>
        <taxon>BOP clade</taxon>
        <taxon>Pooideae</taxon>
        <taxon>Triticodae</taxon>
        <taxon>Triticeae</taxon>
        <taxon>Triticinae</taxon>
        <taxon>Triticum</taxon>
    </lineage>
</organism>